<gene>
    <name evidence="2" type="ORF">RhiirA5_493235</name>
</gene>
<reference evidence="2 3" key="2">
    <citation type="submission" date="2017-09" db="EMBL/GenBank/DDBJ databases">
        <title>Extensive intraspecific genome diversity in a model arbuscular mycorrhizal fungus.</title>
        <authorList>
            <person name="Chen E.C."/>
            <person name="Morin E."/>
            <person name="Beaudet D."/>
            <person name="Noel J."/>
            <person name="Ndikumana S."/>
            <person name="Charron P."/>
            <person name="St-Onge C."/>
            <person name="Giorgi J."/>
            <person name="Grigoriev I.V."/>
            <person name="Roux C."/>
            <person name="Martin F.M."/>
            <person name="Corradi N."/>
        </authorList>
    </citation>
    <scope>NUCLEOTIDE SEQUENCE [LARGE SCALE GENOMIC DNA]</scope>
    <source>
        <strain evidence="2 3">A5</strain>
    </source>
</reference>
<protein>
    <submittedName>
        <fullName evidence="2">Uncharacterized protein</fullName>
    </submittedName>
</protein>
<feature type="compositionally biased region" description="Acidic residues" evidence="1">
    <location>
        <begin position="157"/>
        <end position="167"/>
    </location>
</feature>
<name>A0A2N0QDI2_9GLOM</name>
<dbReference type="AlphaFoldDB" id="A0A2N0QDI2"/>
<feature type="region of interest" description="Disordered" evidence="1">
    <location>
        <begin position="148"/>
        <end position="187"/>
    </location>
</feature>
<dbReference type="Proteomes" id="UP000232722">
    <property type="component" value="Unassembled WGS sequence"/>
</dbReference>
<dbReference type="VEuPathDB" id="FungiDB:FUN_003476"/>
<evidence type="ECO:0000256" key="1">
    <source>
        <dbReference type="SAM" id="MobiDB-lite"/>
    </source>
</evidence>
<feature type="compositionally biased region" description="Gly residues" evidence="1">
    <location>
        <begin position="171"/>
        <end position="187"/>
    </location>
</feature>
<proteinExistence type="predicted"/>
<organism evidence="2 3">
    <name type="scientific">Rhizophagus irregularis</name>
    <dbReference type="NCBI Taxonomy" id="588596"/>
    <lineage>
        <taxon>Eukaryota</taxon>
        <taxon>Fungi</taxon>
        <taxon>Fungi incertae sedis</taxon>
        <taxon>Mucoromycota</taxon>
        <taxon>Glomeromycotina</taxon>
        <taxon>Glomeromycetes</taxon>
        <taxon>Glomerales</taxon>
        <taxon>Glomeraceae</taxon>
        <taxon>Rhizophagus</taxon>
    </lineage>
</organism>
<accession>A0A2N0QDI2</accession>
<evidence type="ECO:0000313" key="2">
    <source>
        <dbReference type="EMBL" id="PKC17117.1"/>
    </source>
</evidence>
<dbReference type="EMBL" id="LLXJ01000025">
    <property type="protein sequence ID" value="PKC17117.1"/>
    <property type="molecule type" value="Genomic_DNA"/>
</dbReference>
<comment type="caution">
    <text evidence="2">The sequence shown here is derived from an EMBL/GenBank/DDBJ whole genome shotgun (WGS) entry which is preliminary data.</text>
</comment>
<evidence type="ECO:0000313" key="3">
    <source>
        <dbReference type="Proteomes" id="UP000232722"/>
    </source>
</evidence>
<sequence length="187" mass="21596">MKEILKTLPPEFEIRYDKVFNSQDNKKISSKLVLRLLRSLRPRYNLSTQDQTNRHVYNNNCVAEKRPRRREEFNNMRFSNLKNDMSMNRAPRLNDKDVETLSKALYYSKKAYEEVLLAKESSLRTENSMTNTIIEMNFSTTIKIQKSMTKKSPNPNDELDELQDVIDDGGRGSGGNGSHGGHGGYKD</sequence>
<reference evidence="2 3" key="1">
    <citation type="submission" date="2016-04" db="EMBL/GenBank/DDBJ databases">
        <title>Genome analyses suggest a sexual origin of heterokaryosis in a supposedly ancient asexual fungus.</title>
        <authorList>
            <person name="Ropars J."/>
            <person name="Sedzielewska K."/>
            <person name="Noel J."/>
            <person name="Charron P."/>
            <person name="Farinelli L."/>
            <person name="Marton T."/>
            <person name="Kruger M."/>
            <person name="Pelin A."/>
            <person name="Brachmann A."/>
            <person name="Corradi N."/>
        </authorList>
    </citation>
    <scope>NUCLEOTIDE SEQUENCE [LARGE SCALE GENOMIC DNA]</scope>
    <source>
        <strain evidence="2 3">A5</strain>
    </source>
</reference>